<evidence type="ECO:0000313" key="2">
    <source>
        <dbReference type="EMBL" id="QQQ19678.1"/>
    </source>
</evidence>
<accession>A0ABX7BSF6</accession>
<sequence>MIITQTALQALRTGFNTQFQNGLATAAPVSDPMVTTVTSATKVETYGFLGDLPVFRKWLGEKRIRSLAEKAYALTNEDFEATLGIHKTKIEDDNLGLYGPIVSGWGKDAGQLKDRLAFDALRDGHIRPCYDGQNFFDTDHPVDFAGAPTTNMSGAGAVQPWFLVDLSKPLKPILYQNRKAPQFEMVTDPKDSHVFKTGEYLMGGEARGAAGYTLWQLAHRSTAALDAASYVAAYNAMAGLVNDEGEPLEIRPTHIIVGHSNRAAAKTLFQAQNKAGGESNIYFQDVAIIDAPRLA</sequence>
<dbReference type="EMBL" id="CP067977">
    <property type="protein sequence ID" value="QQQ19678.1"/>
    <property type="molecule type" value="Genomic_DNA"/>
</dbReference>
<name>A0ABX7BSF6_9CAUL</name>
<keyword evidence="3" id="KW-1185">Reference proteome</keyword>
<dbReference type="Proteomes" id="UP000595448">
    <property type="component" value="Chromosome"/>
</dbReference>
<organism evidence="2 3">
    <name type="scientific">Brevundimonas vitisensis</name>
    <dbReference type="NCBI Taxonomy" id="2800818"/>
    <lineage>
        <taxon>Bacteria</taxon>
        <taxon>Pseudomonadati</taxon>
        <taxon>Pseudomonadota</taxon>
        <taxon>Alphaproteobacteria</taxon>
        <taxon>Caulobacterales</taxon>
        <taxon>Caulobacteraceae</taxon>
        <taxon>Brevundimonas</taxon>
    </lineage>
</organism>
<dbReference type="RefSeq" id="WP_201104029.1">
    <property type="nucleotide sequence ID" value="NZ_CP067977.1"/>
</dbReference>
<feature type="domain" description="Bacteriophage Mu GpT" evidence="1">
    <location>
        <begin position="8"/>
        <end position="292"/>
    </location>
</feature>
<dbReference type="InterPro" id="IPR018774">
    <property type="entry name" value="Phage_Mu_GpT"/>
</dbReference>
<evidence type="ECO:0000313" key="3">
    <source>
        <dbReference type="Proteomes" id="UP000595448"/>
    </source>
</evidence>
<dbReference type="Pfam" id="PF10124">
    <property type="entry name" value="Mu-like_gpT"/>
    <property type="match status" value="1"/>
</dbReference>
<proteinExistence type="predicted"/>
<protein>
    <submittedName>
        <fullName evidence="2">Mu-like prophage major head subunit gpT family protein</fullName>
    </submittedName>
</protein>
<reference evidence="2 3" key="1">
    <citation type="submission" date="2021-01" db="EMBL/GenBank/DDBJ databases">
        <title>Brevundimonas vitis sp. nov., an bacterium isolated from grape (Vitis vinifera).</title>
        <authorList>
            <person name="Jiang L."/>
            <person name="Lee J."/>
        </authorList>
    </citation>
    <scope>NUCLEOTIDE SEQUENCE [LARGE SCALE GENOMIC DNA]</scope>
    <source>
        <strain evidence="2 3">GRTSA-9</strain>
    </source>
</reference>
<evidence type="ECO:0000259" key="1">
    <source>
        <dbReference type="Pfam" id="PF10124"/>
    </source>
</evidence>
<gene>
    <name evidence="2" type="ORF">JIP62_06215</name>
</gene>